<protein>
    <recommendedName>
        <fullName evidence="4">peroxidase</fullName>
        <ecNumber evidence="4">1.11.1.7</ecNumber>
    </recommendedName>
</protein>
<evidence type="ECO:0000256" key="14">
    <source>
        <dbReference type="PIRSR" id="PIRSR600823-2"/>
    </source>
</evidence>
<keyword evidence="8 15" id="KW-0479">Metal-binding</keyword>
<proteinExistence type="inferred from homology"/>
<dbReference type="InterPro" id="IPR019793">
    <property type="entry name" value="Peroxidases_heam-ligand_BS"/>
</dbReference>
<keyword evidence="19" id="KW-1185">Reference proteome</keyword>
<dbReference type="InterPro" id="IPR000823">
    <property type="entry name" value="Peroxidase_pln"/>
</dbReference>
<keyword evidence="11 15" id="KW-0408">Iron</keyword>
<name>A0A2P5D4G3_PARAD</name>
<evidence type="ECO:0000256" key="1">
    <source>
        <dbReference type="ARBA" id="ARBA00000189"/>
    </source>
</evidence>
<dbReference type="PRINTS" id="PR00461">
    <property type="entry name" value="PLPEROXIDASE"/>
</dbReference>
<comment type="cofactor">
    <cofactor evidence="15">
        <name>heme b</name>
        <dbReference type="ChEBI" id="CHEBI:60344"/>
    </cofactor>
    <text evidence="15">Binds 1 heme b (iron(II)-protoporphyrin IX) group per subunit.</text>
</comment>
<evidence type="ECO:0000256" key="9">
    <source>
        <dbReference type="ARBA" id="ARBA00022837"/>
    </source>
</evidence>
<evidence type="ECO:0000256" key="12">
    <source>
        <dbReference type="ARBA" id="ARBA00023157"/>
    </source>
</evidence>
<sequence>MQGCDASVLISSSKKKKAEREAEINLSLAGDGYDVFFRAKRALELQCPGVVSCSDVMAITTRDLVTLVGGPRWEVPKGRRDGLVSEASRVEGNLPQVNQTIQQLISLFNSKGLSARDMVALSGSHTIGFSHCKEFMPRIYGYNKTFDIDPTMDQGFAKSLRGPCPKKNPNPTVVALNDLTTPFAFDNAYYDNLQKGLGLLATDQMLALDPSTKTYVKIMAKDQQMFFHYFMAAMIKLGQVEVKTGIEGEIRHDCDSFNS</sequence>
<feature type="binding site" evidence="15">
    <location>
        <position position="3"/>
    </location>
    <ligand>
        <name>Ca(2+)</name>
        <dbReference type="ChEBI" id="CHEBI:29108"/>
        <label>1</label>
    </ligand>
</feature>
<feature type="binding site" evidence="15">
    <location>
        <position position="186"/>
    </location>
    <ligand>
        <name>Ca(2+)</name>
        <dbReference type="ChEBI" id="CHEBI:29108"/>
        <label>2</label>
    </ligand>
</feature>
<dbReference type="PRINTS" id="PR00458">
    <property type="entry name" value="PEROXIDASE"/>
</dbReference>
<dbReference type="PANTHER" id="PTHR31517">
    <property type="match status" value="1"/>
</dbReference>
<keyword evidence="10" id="KW-0560">Oxidoreductase</keyword>
<dbReference type="PANTHER" id="PTHR31517:SF59">
    <property type="entry name" value="PEROXIDASE"/>
    <property type="match status" value="1"/>
</dbReference>
<evidence type="ECO:0000256" key="15">
    <source>
        <dbReference type="PIRSR" id="PIRSR600823-3"/>
    </source>
</evidence>
<evidence type="ECO:0000256" key="7">
    <source>
        <dbReference type="ARBA" id="ARBA00022617"/>
    </source>
</evidence>
<evidence type="ECO:0000256" key="13">
    <source>
        <dbReference type="ARBA" id="ARBA00023324"/>
    </source>
</evidence>
<dbReference type="InterPro" id="IPR002016">
    <property type="entry name" value="Haem_peroxidase"/>
</dbReference>
<dbReference type="CDD" id="cd00693">
    <property type="entry name" value="secretory_peroxidase"/>
    <property type="match status" value="1"/>
</dbReference>
<feature type="binding site" evidence="15">
    <location>
        <position position="181"/>
    </location>
    <ligand>
        <name>Ca(2+)</name>
        <dbReference type="ChEBI" id="CHEBI:29108"/>
        <label>2</label>
    </ligand>
</feature>
<feature type="disulfide bond" evidence="16">
    <location>
        <begin position="132"/>
        <end position="164"/>
    </location>
</feature>
<organism evidence="18 19">
    <name type="scientific">Parasponia andersonii</name>
    <name type="common">Sponia andersonii</name>
    <dbReference type="NCBI Taxonomy" id="3476"/>
    <lineage>
        <taxon>Eukaryota</taxon>
        <taxon>Viridiplantae</taxon>
        <taxon>Streptophyta</taxon>
        <taxon>Embryophyta</taxon>
        <taxon>Tracheophyta</taxon>
        <taxon>Spermatophyta</taxon>
        <taxon>Magnoliopsida</taxon>
        <taxon>eudicotyledons</taxon>
        <taxon>Gunneridae</taxon>
        <taxon>Pentapetalae</taxon>
        <taxon>rosids</taxon>
        <taxon>fabids</taxon>
        <taxon>Rosales</taxon>
        <taxon>Cannabaceae</taxon>
        <taxon>Parasponia</taxon>
    </lineage>
</organism>
<dbReference type="Gene3D" id="1.10.520.10">
    <property type="match status" value="1"/>
</dbReference>
<dbReference type="InterPro" id="IPR010255">
    <property type="entry name" value="Haem_peroxidase_sf"/>
</dbReference>
<feature type="binding site" evidence="15">
    <location>
        <position position="126"/>
    </location>
    <ligand>
        <name>Ca(2+)</name>
        <dbReference type="ChEBI" id="CHEBI:29108"/>
        <label>2</label>
    </ligand>
</feature>
<dbReference type="GO" id="GO:0140825">
    <property type="term" value="F:lactoperoxidase activity"/>
    <property type="evidence" value="ECO:0007669"/>
    <property type="project" value="UniProtKB-EC"/>
</dbReference>
<dbReference type="Proteomes" id="UP000237105">
    <property type="component" value="Unassembled WGS sequence"/>
</dbReference>
<dbReference type="Pfam" id="PF00141">
    <property type="entry name" value="peroxidase"/>
    <property type="match status" value="1"/>
</dbReference>
<comment type="caution">
    <text evidence="18">The sequence shown here is derived from an EMBL/GenBank/DDBJ whole genome shotgun (WGS) entry which is preliminary data.</text>
</comment>
<gene>
    <name evidence="18" type="ORF">PanWU01x14_097630</name>
</gene>
<dbReference type="GO" id="GO:0006979">
    <property type="term" value="P:response to oxidative stress"/>
    <property type="evidence" value="ECO:0007669"/>
    <property type="project" value="InterPro"/>
</dbReference>
<feature type="disulfide bond" evidence="16">
    <location>
        <begin position="53"/>
        <end position="254"/>
    </location>
</feature>
<comment type="function">
    <text evidence="2">Removal of H(2)O(2), oxidation of toxic reductants, biosynthesis and degradation of lignin, suberization, auxin catabolism, response to environmental stresses such as wounding, pathogen attack and oxidative stress. These functions might be dependent on each isozyme/isoform in each plant tissue.</text>
</comment>
<keyword evidence="12 16" id="KW-1015">Disulfide bond</keyword>
<evidence type="ECO:0000256" key="10">
    <source>
        <dbReference type="ARBA" id="ARBA00023002"/>
    </source>
</evidence>
<reference evidence="19" key="1">
    <citation type="submission" date="2016-06" db="EMBL/GenBank/DDBJ databases">
        <title>Parallel loss of symbiosis genes in relatives of nitrogen-fixing non-legume Parasponia.</title>
        <authorList>
            <person name="Van Velzen R."/>
            <person name="Holmer R."/>
            <person name="Bu F."/>
            <person name="Rutten L."/>
            <person name="Van Zeijl A."/>
            <person name="Liu W."/>
            <person name="Santuari L."/>
            <person name="Cao Q."/>
            <person name="Sharma T."/>
            <person name="Shen D."/>
            <person name="Roswanjaya Y."/>
            <person name="Wardhani T."/>
            <person name="Kalhor M.S."/>
            <person name="Jansen J."/>
            <person name="Van den Hoogen J."/>
            <person name="Gungor B."/>
            <person name="Hartog M."/>
            <person name="Hontelez J."/>
            <person name="Verver J."/>
            <person name="Yang W.-C."/>
            <person name="Schijlen E."/>
            <person name="Repin R."/>
            <person name="Schilthuizen M."/>
            <person name="Schranz E."/>
            <person name="Heidstra R."/>
            <person name="Miyata K."/>
            <person name="Fedorova E."/>
            <person name="Kohlen W."/>
            <person name="Bisseling T."/>
            <person name="Smit S."/>
            <person name="Geurts R."/>
        </authorList>
    </citation>
    <scope>NUCLEOTIDE SEQUENCE [LARGE SCALE GENOMIC DNA]</scope>
    <source>
        <strain evidence="19">cv. WU1-14</strain>
    </source>
</reference>
<keyword evidence="6 18" id="KW-0575">Peroxidase</keyword>
<dbReference type="Gene3D" id="1.10.420.10">
    <property type="entry name" value="Peroxidase, domain 2"/>
    <property type="match status" value="1"/>
</dbReference>
<dbReference type="PROSITE" id="PS00435">
    <property type="entry name" value="PEROXIDASE_1"/>
    <property type="match status" value="1"/>
</dbReference>
<comment type="similarity">
    <text evidence="3">Belongs to the peroxidase family. Ascorbate peroxidase subfamily.</text>
</comment>
<evidence type="ECO:0000313" key="18">
    <source>
        <dbReference type="EMBL" id="PON68203.1"/>
    </source>
</evidence>
<dbReference type="GO" id="GO:0020037">
    <property type="term" value="F:heme binding"/>
    <property type="evidence" value="ECO:0007669"/>
    <property type="project" value="InterPro"/>
</dbReference>
<feature type="binding site" evidence="15">
    <location>
        <position position="7"/>
    </location>
    <ligand>
        <name>Ca(2+)</name>
        <dbReference type="ChEBI" id="CHEBI:29108"/>
        <label>1</label>
    </ligand>
</feature>
<evidence type="ECO:0000256" key="2">
    <source>
        <dbReference type="ARBA" id="ARBA00002322"/>
    </source>
</evidence>
<evidence type="ECO:0000313" key="19">
    <source>
        <dbReference type="Proteomes" id="UP000237105"/>
    </source>
</evidence>
<evidence type="ECO:0000256" key="3">
    <source>
        <dbReference type="ARBA" id="ARBA00006873"/>
    </source>
</evidence>
<keyword evidence="5" id="KW-0964">Secreted</keyword>
<evidence type="ECO:0000256" key="8">
    <source>
        <dbReference type="ARBA" id="ARBA00022723"/>
    </source>
</evidence>
<comment type="cofactor">
    <cofactor evidence="15">
        <name>Ca(2+)</name>
        <dbReference type="ChEBI" id="CHEBI:29108"/>
    </cofactor>
    <text evidence="15">Binds 2 calcium ions per subunit.</text>
</comment>
<feature type="binding site" evidence="14">
    <location>
        <position position="95"/>
    </location>
    <ligand>
        <name>substrate</name>
    </ligand>
</feature>
<evidence type="ECO:0000256" key="16">
    <source>
        <dbReference type="PIRSR" id="PIRSR600823-5"/>
    </source>
</evidence>
<dbReference type="OrthoDB" id="2113341at2759"/>
<accession>A0A2P5D4G3</accession>
<dbReference type="InterPro" id="IPR033905">
    <property type="entry name" value="Secretory_peroxidase"/>
</dbReference>
<dbReference type="GO" id="GO:0042744">
    <property type="term" value="P:hydrogen peroxide catabolic process"/>
    <property type="evidence" value="ECO:0007669"/>
    <property type="project" value="UniProtKB-KW"/>
</dbReference>
<dbReference type="EC" id="1.11.1.7" evidence="4"/>
<keyword evidence="9 15" id="KW-0106">Calcium</keyword>
<feature type="domain" description="Plant heme peroxidase family profile" evidence="17">
    <location>
        <begin position="1"/>
        <end position="258"/>
    </location>
</feature>
<evidence type="ECO:0000256" key="6">
    <source>
        <dbReference type="ARBA" id="ARBA00022559"/>
    </source>
</evidence>
<comment type="catalytic activity">
    <reaction evidence="1">
        <text>2 a phenolic donor + H2O2 = 2 a phenolic radical donor + 2 H2O</text>
        <dbReference type="Rhea" id="RHEA:56136"/>
        <dbReference type="ChEBI" id="CHEBI:15377"/>
        <dbReference type="ChEBI" id="CHEBI:16240"/>
        <dbReference type="ChEBI" id="CHEBI:139520"/>
        <dbReference type="ChEBI" id="CHEBI:139521"/>
        <dbReference type="EC" id="1.11.1.7"/>
    </reaction>
</comment>
<dbReference type="STRING" id="3476.A0A2P5D4G3"/>
<feature type="binding site" evidence="15">
    <location>
        <position position="178"/>
    </location>
    <ligand>
        <name>Ca(2+)</name>
        <dbReference type="ChEBI" id="CHEBI:29108"/>
        <label>2</label>
    </ligand>
</feature>
<keyword evidence="7" id="KW-0349">Heme</keyword>
<feature type="binding site" description="axial binding residue" evidence="15">
    <location>
        <position position="125"/>
    </location>
    <ligand>
        <name>heme b</name>
        <dbReference type="ChEBI" id="CHEBI:60344"/>
    </ligand>
    <ligandPart>
        <name>Fe</name>
        <dbReference type="ChEBI" id="CHEBI:18248"/>
    </ligandPart>
</feature>
<dbReference type="GO" id="GO:0046872">
    <property type="term" value="F:metal ion binding"/>
    <property type="evidence" value="ECO:0007669"/>
    <property type="project" value="UniProtKB-KW"/>
</dbReference>
<evidence type="ECO:0000256" key="11">
    <source>
        <dbReference type="ARBA" id="ARBA00023004"/>
    </source>
</evidence>
<dbReference type="AlphaFoldDB" id="A0A2P5D4G3"/>
<dbReference type="FunFam" id="1.10.420.10:FF:000001">
    <property type="entry name" value="Peroxidase"/>
    <property type="match status" value="1"/>
</dbReference>
<dbReference type="EMBL" id="JXTB01000065">
    <property type="protein sequence ID" value="PON68203.1"/>
    <property type="molecule type" value="Genomic_DNA"/>
</dbReference>
<feature type="binding site" evidence="15">
    <location>
        <position position="5"/>
    </location>
    <ligand>
        <name>Ca(2+)</name>
        <dbReference type="ChEBI" id="CHEBI:29108"/>
        <label>1</label>
    </ligand>
</feature>
<keyword evidence="13" id="KW-0376">Hydrogen peroxide</keyword>
<dbReference type="SUPFAM" id="SSF48113">
    <property type="entry name" value="Heme-dependent peroxidases"/>
    <property type="match status" value="1"/>
</dbReference>
<evidence type="ECO:0000256" key="5">
    <source>
        <dbReference type="ARBA" id="ARBA00022525"/>
    </source>
</evidence>
<dbReference type="PROSITE" id="PS50873">
    <property type="entry name" value="PEROXIDASE_4"/>
    <property type="match status" value="1"/>
</dbReference>
<evidence type="ECO:0000259" key="17">
    <source>
        <dbReference type="PROSITE" id="PS50873"/>
    </source>
</evidence>
<feature type="binding site" evidence="15">
    <location>
        <position position="19"/>
    </location>
    <ligand>
        <name>Ca(2+)</name>
        <dbReference type="ChEBI" id="CHEBI:29108"/>
        <label>1</label>
    </ligand>
</feature>
<evidence type="ECO:0000256" key="4">
    <source>
        <dbReference type="ARBA" id="ARBA00012313"/>
    </source>
</evidence>